<accession>A0A2A2H9B3</accession>
<keyword evidence="5 7" id="KW-0472">Membrane</keyword>
<evidence type="ECO:0000313" key="10">
    <source>
        <dbReference type="EMBL" id="PAV05860.1"/>
    </source>
</evidence>
<feature type="transmembrane region" description="Helical" evidence="7">
    <location>
        <begin position="20"/>
        <end position="42"/>
    </location>
</feature>
<dbReference type="OrthoDB" id="11469at2157"/>
<dbReference type="GO" id="GO:0005886">
    <property type="term" value="C:plasma membrane"/>
    <property type="evidence" value="ECO:0007669"/>
    <property type="project" value="UniProtKB-SubCell"/>
</dbReference>
<dbReference type="InterPro" id="IPR050250">
    <property type="entry name" value="Macrolide_Exporter_MacB"/>
</dbReference>
<feature type="transmembrane region" description="Helical" evidence="7">
    <location>
        <begin position="283"/>
        <end position="306"/>
    </location>
</feature>
<evidence type="ECO:0000313" key="11">
    <source>
        <dbReference type="Proteomes" id="UP000217784"/>
    </source>
</evidence>
<name>A0A2A2H9B3_METBR</name>
<gene>
    <name evidence="10" type="ORF">ASJ80_13420</name>
</gene>
<keyword evidence="3 7" id="KW-0812">Transmembrane</keyword>
<dbReference type="Pfam" id="PF12704">
    <property type="entry name" value="MacB_PCD"/>
    <property type="match status" value="1"/>
</dbReference>
<feature type="transmembrane region" description="Helical" evidence="7">
    <location>
        <begin position="326"/>
        <end position="346"/>
    </location>
</feature>
<feature type="domain" description="MacB-like periplasmic core" evidence="9">
    <location>
        <begin position="18"/>
        <end position="204"/>
    </location>
</feature>
<reference evidence="10 11" key="1">
    <citation type="journal article" date="2017" name="BMC Genomics">
        <title>Genomic analysis of methanogenic archaea reveals a shift towards energy conservation.</title>
        <authorList>
            <person name="Gilmore S.P."/>
            <person name="Henske J.K."/>
            <person name="Sexton J.A."/>
            <person name="Solomon K.V."/>
            <person name="Seppala S."/>
            <person name="Yoo J.I."/>
            <person name="Huyett L.M."/>
            <person name="Pressman A."/>
            <person name="Cogan J.Z."/>
            <person name="Kivenson V."/>
            <person name="Peng X."/>
            <person name="Tan Y."/>
            <person name="Valentine D.L."/>
            <person name="O'Malley M.A."/>
        </authorList>
    </citation>
    <scope>NUCLEOTIDE SEQUENCE [LARGE SCALE GENOMIC DNA]</scope>
    <source>
        <strain evidence="10 11">M.o.H.</strain>
    </source>
</reference>
<comment type="subcellular location">
    <subcellularLocation>
        <location evidence="1">Cell membrane</location>
        <topology evidence="1">Multi-pass membrane protein</topology>
    </subcellularLocation>
</comment>
<evidence type="ECO:0000259" key="8">
    <source>
        <dbReference type="Pfam" id="PF02687"/>
    </source>
</evidence>
<evidence type="ECO:0000256" key="3">
    <source>
        <dbReference type="ARBA" id="ARBA00022692"/>
    </source>
</evidence>
<evidence type="ECO:0000256" key="2">
    <source>
        <dbReference type="ARBA" id="ARBA00022475"/>
    </source>
</evidence>
<keyword evidence="11" id="KW-1185">Reference proteome</keyword>
<evidence type="ECO:0000256" key="7">
    <source>
        <dbReference type="SAM" id="Phobius"/>
    </source>
</evidence>
<keyword evidence="4 7" id="KW-1133">Transmembrane helix</keyword>
<dbReference type="GO" id="GO:0022857">
    <property type="term" value="F:transmembrane transporter activity"/>
    <property type="evidence" value="ECO:0007669"/>
    <property type="project" value="TreeGrafter"/>
</dbReference>
<evidence type="ECO:0000256" key="1">
    <source>
        <dbReference type="ARBA" id="ARBA00004651"/>
    </source>
</evidence>
<dbReference type="Pfam" id="PF02687">
    <property type="entry name" value="FtsX"/>
    <property type="match status" value="1"/>
</dbReference>
<evidence type="ECO:0000256" key="4">
    <source>
        <dbReference type="ARBA" id="ARBA00022989"/>
    </source>
</evidence>
<comment type="similarity">
    <text evidence="6">Belongs to the ABC-4 integral membrane protein family.</text>
</comment>
<dbReference type="EMBL" id="LMVM01000001">
    <property type="protein sequence ID" value="PAV05860.1"/>
    <property type="molecule type" value="Genomic_DNA"/>
</dbReference>
<protein>
    <recommendedName>
        <fullName evidence="12">ABC transporter permease</fullName>
    </recommendedName>
</protein>
<comment type="caution">
    <text evidence="10">The sequence shown here is derived from an EMBL/GenBank/DDBJ whole genome shotgun (WGS) entry which is preliminary data.</text>
</comment>
<dbReference type="RefSeq" id="WP_069581828.1">
    <property type="nucleotide sequence ID" value="NZ_LMVM01000001.1"/>
</dbReference>
<organism evidence="10 11">
    <name type="scientific">Methanobacterium bryantii</name>
    <dbReference type="NCBI Taxonomy" id="2161"/>
    <lineage>
        <taxon>Archaea</taxon>
        <taxon>Methanobacteriati</taxon>
        <taxon>Methanobacteriota</taxon>
        <taxon>Methanomada group</taxon>
        <taxon>Methanobacteria</taxon>
        <taxon>Methanobacteriales</taxon>
        <taxon>Methanobacteriaceae</taxon>
        <taxon>Methanobacterium</taxon>
    </lineage>
</organism>
<evidence type="ECO:0000256" key="5">
    <source>
        <dbReference type="ARBA" id="ARBA00023136"/>
    </source>
</evidence>
<feature type="domain" description="ABC3 transporter permease C-terminal" evidence="8">
    <location>
        <begin position="234"/>
        <end position="355"/>
    </location>
</feature>
<sequence length="363" mass="38667">MSIYKLSFKNFKRRKLRSALTMLGIVIGVTALISLIGIGTGMSSYMKDQTASLMGDVTITNSSGGSGITGSTGDSFLNSAAVSQIENMSELYNIKKETQFTTQMNNMQIMVIGMSDWNQLKFNGTPGVVISKSLANELNYKIGSNITVKNQKMAVTGITNEGGDSGAYVFMNVDKALPLNSNKVSSITANTKADPDTVKNQIERAVNGTSALTKSDYTKQIDNIMQTVTLFVGAIAGVALLVGVISIVNIMLVNVSERTREIGVLKAIGFKNREILSSILTEAGLLGLLSAIVGVVVAAVILELGIMFFAPQYGISGIKLTQMLPLWLVAAVIGGATILSVLAGLYPAWRASKLNVVEALRYE</sequence>
<dbReference type="PANTHER" id="PTHR30572">
    <property type="entry name" value="MEMBRANE COMPONENT OF TRANSPORTER-RELATED"/>
    <property type="match status" value="1"/>
</dbReference>
<keyword evidence="2" id="KW-1003">Cell membrane</keyword>
<evidence type="ECO:0000256" key="6">
    <source>
        <dbReference type="ARBA" id="ARBA00038076"/>
    </source>
</evidence>
<evidence type="ECO:0000259" key="9">
    <source>
        <dbReference type="Pfam" id="PF12704"/>
    </source>
</evidence>
<feature type="transmembrane region" description="Helical" evidence="7">
    <location>
        <begin position="228"/>
        <end position="252"/>
    </location>
</feature>
<dbReference type="Proteomes" id="UP000217784">
    <property type="component" value="Unassembled WGS sequence"/>
</dbReference>
<dbReference type="PANTHER" id="PTHR30572:SF4">
    <property type="entry name" value="ABC TRANSPORTER PERMEASE YTRF"/>
    <property type="match status" value="1"/>
</dbReference>
<proteinExistence type="inferred from homology"/>
<dbReference type="InterPro" id="IPR003838">
    <property type="entry name" value="ABC3_permease_C"/>
</dbReference>
<evidence type="ECO:0008006" key="12">
    <source>
        <dbReference type="Google" id="ProtNLM"/>
    </source>
</evidence>
<dbReference type="InterPro" id="IPR025857">
    <property type="entry name" value="MacB_PCD"/>
</dbReference>
<dbReference type="AlphaFoldDB" id="A0A2A2H9B3"/>